<feature type="domain" description="HTH araC/xylS-type" evidence="5">
    <location>
        <begin position="396"/>
        <end position="494"/>
    </location>
</feature>
<keyword evidence="8" id="KW-1185">Reference proteome</keyword>
<reference evidence="7 8" key="1">
    <citation type="submission" date="2020-08" db="EMBL/GenBank/DDBJ databases">
        <title>Genomic Encyclopedia of Type Strains, Phase IV (KMG-IV): sequencing the most valuable type-strain genomes for metagenomic binning, comparative biology and taxonomic classification.</title>
        <authorList>
            <person name="Goeker M."/>
        </authorList>
    </citation>
    <scope>NUCLEOTIDE SEQUENCE [LARGE SCALE GENOMIC DNA]</scope>
    <source>
        <strain evidence="7 8">DSM 11805</strain>
    </source>
</reference>
<dbReference type="InterPro" id="IPR001789">
    <property type="entry name" value="Sig_transdc_resp-reg_receiver"/>
</dbReference>
<organism evidence="7 8">
    <name type="scientific">Gracilibacillus halotolerans</name>
    <dbReference type="NCBI Taxonomy" id="74386"/>
    <lineage>
        <taxon>Bacteria</taxon>
        <taxon>Bacillati</taxon>
        <taxon>Bacillota</taxon>
        <taxon>Bacilli</taxon>
        <taxon>Bacillales</taxon>
        <taxon>Bacillaceae</taxon>
        <taxon>Gracilibacillus</taxon>
    </lineage>
</organism>
<evidence type="ECO:0000259" key="5">
    <source>
        <dbReference type="PROSITE" id="PS01124"/>
    </source>
</evidence>
<dbReference type="SUPFAM" id="SSF52172">
    <property type="entry name" value="CheY-like"/>
    <property type="match status" value="1"/>
</dbReference>
<evidence type="ECO:0000259" key="6">
    <source>
        <dbReference type="PROSITE" id="PS50110"/>
    </source>
</evidence>
<keyword evidence="2" id="KW-0238">DNA-binding</keyword>
<accession>A0A841RMH0</accession>
<keyword evidence="3" id="KW-0804">Transcription</keyword>
<protein>
    <submittedName>
        <fullName evidence="7">YesN/AraC family two-component response regulator</fullName>
    </submittedName>
</protein>
<evidence type="ECO:0000256" key="3">
    <source>
        <dbReference type="ARBA" id="ARBA00023163"/>
    </source>
</evidence>
<dbReference type="GO" id="GO:0043565">
    <property type="term" value="F:sequence-specific DNA binding"/>
    <property type="evidence" value="ECO:0007669"/>
    <property type="project" value="InterPro"/>
</dbReference>
<dbReference type="Proteomes" id="UP000572212">
    <property type="component" value="Unassembled WGS sequence"/>
</dbReference>
<dbReference type="SMART" id="SM00342">
    <property type="entry name" value="HTH_ARAC"/>
    <property type="match status" value="1"/>
</dbReference>
<dbReference type="InterPro" id="IPR009057">
    <property type="entry name" value="Homeodomain-like_sf"/>
</dbReference>
<keyword evidence="1" id="KW-0805">Transcription regulation</keyword>
<dbReference type="RefSeq" id="WP_184246826.1">
    <property type="nucleotide sequence ID" value="NZ_BAAACU010000059.1"/>
</dbReference>
<feature type="modified residue" description="4-aspartylphosphate" evidence="4">
    <location>
        <position position="53"/>
    </location>
</feature>
<dbReference type="PANTHER" id="PTHR43280">
    <property type="entry name" value="ARAC-FAMILY TRANSCRIPTIONAL REGULATOR"/>
    <property type="match status" value="1"/>
</dbReference>
<dbReference type="SMART" id="SM00448">
    <property type="entry name" value="REC"/>
    <property type="match status" value="1"/>
</dbReference>
<dbReference type="InterPro" id="IPR011006">
    <property type="entry name" value="CheY-like_superfamily"/>
</dbReference>
<dbReference type="CDD" id="cd17536">
    <property type="entry name" value="REC_YesN-like"/>
    <property type="match status" value="1"/>
</dbReference>
<dbReference type="Pfam" id="PF12833">
    <property type="entry name" value="HTH_18"/>
    <property type="match status" value="1"/>
</dbReference>
<evidence type="ECO:0000256" key="4">
    <source>
        <dbReference type="PROSITE-ProRule" id="PRU00169"/>
    </source>
</evidence>
<name>A0A841RMH0_9BACI</name>
<sequence length="499" mass="59108">MNIFIAEDEYWALEELKALLKKYEDEHNLYYFPNGEEAFQYFKNVTPDLLITDITMPLMDGLQLIKKTKAVNPSVECILLTVHDTFSYAQRGIQLGVADYLLKPVKKEELYKTVDRMITEIRKKKREEKDRQHWSINKMLIDSIQQKNYDIQELDSQRFLFMYTLFGNWLAPIIDMEKIEVQTIKEIVGDDRACWSLPISGRQKVLLIELKPKEKLESFPLQEIHRYHQQFGQAHTFTLVKNENIPLNEIFQNATLQLEKGKLFGRPTAVTELTPIIEPEISHLWDKVRVIEHKLVNREFANVDEQIGELYKQLIAYPLTQRQLFRFLMDMYYALQYNLQQSTRPVMQLDEMDDYFDKLNRLVSYEELEDWLHGLVYKLTETTQSDQQVAPKHLIPKVKQWIEESYQQSITFQQFADEHHVSLSYLSREFKEQTGLTFSEYLVKVRINQAKAFFQEGVDRTVVVAELVGYHDVKHFRNVFKKMTGLTPTEYKESIKEEG</sequence>
<evidence type="ECO:0000313" key="7">
    <source>
        <dbReference type="EMBL" id="MBB6512823.1"/>
    </source>
</evidence>
<dbReference type="PROSITE" id="PS01124">
    <property type="entry name" value="HTH_ARAC_FAMILY_2"/>
    <property type="match status" value="1"/>
</dbReference>
<evidence type="ECO:0000313" key="8">
    <source>
        <dbReference type="Proteomes" id="UP000572212"/>
    </source>
</evidence>
<evidence type="ECO:0000256" key="2">
    <source>
        <dbReference type="ARBA" id="ARBA00023125"/>
    </source>
</evidence>
<proteinExistence type="predicted"/>
<dbReference type="Gene3D" id="1.10.10.60">
    <property type="entry name" value="Homeodomain-like"/>
    <property type="match status" value="2"/>
</dbReference>
<feature type="domain" description="Response regulatory" evidence="6">
    <location>
        <begin position="2"/>
        <end position="118"/>
    </location>
</feature>
<dbReference type="SUPFAM" id="SSF46689">
    <property type="entry name" value="Homeodomain-like"/>
    <property type="match status" value="2"/>
</dbReference>
<gene>
    <name evidence="7" type="ORF">GGQ92_001612</name>
</gene>
<dbReference type="EMBL" id="JACHON010000005">
    <property type="protein sequence ID" value="MBB6512823.1"/>
    <property type="molecule type" value="Genomic_DNA"/>
</dbReference>
<dbReference type="GO" id="GO:0003700">
    <property type="term" value="F:DNA-binding transcription factor activity"/>
    <property type="evidence" value="ECO:0007669"/>
    <property type="project" value="InterPro"/>
</dbReference>
<dbReference type="PANTHER" id="PTHR43280:SF2">
    <property type="entry name" value="HTH-TYPE TRANSCRIPTIONAL REGULATOR EXSA"/>
    <property type="match status" value="1"/>
</dbReference>
<evidence type="ECO:0000256" key="1">
    <source>
        <dbReference type="ARBA" id="ARBA00023015"/>
    </source>
</evidence>
<comment type="caution">
    <text evidence="7">The sequence shown here is derived from an EMBL/GenBank/DDBJ whole genome shotgun (WGS) entry which is preliminary data.</text>
</comment>
<dbReference type="Gene3D" id="3.40.50.2300">
    <property type="match status" value="1"/>
</dbReference>
<dbReference type="InterPro" id="IPR018060">
    <property type="entry name" value="HTH_AraC"/>
</dbReference>
<dbReference type="AlphaFoldDB" id="A0A841RMH0"/>
<dbReference type="Pfam" id="PF00072">
    <property type="entry name" value="Response_reg"/>
    <property type="match status" value="1"/>
</dbReference>
<dbReference type="PROSITE" id="PS50110">
    <property type="entry name" value="RESPONSE_REGULATORY"/>
    <property type="match status" value="1"/>
</dbReference>
<keyword evidence="4" id="KW-0597">Phosphoprotein</keyword>
<dbReference type="GO" id="GO:0000160">
    <property type="term" value="P:phosphorelay signal transduction system"/>
    <property type="evidence" value="ECO:0007669"/>
    <property type="project" value="InterPro"/>
</dbReference>